<dbReference type="PATRIC" id="fig|1107882.3.peg.526"/>
<keyword evidence="2" id="KW-0472">Membrane</keyword>
<feature type="transmembrane region" description="Helical" evidence="2">
    <location>
        <begin position="34"/>
        <end position="57"/>
    </location>
</feature>
<evidence type="ECO:0000313" key="3">
    <source>
        <dbReference type="EMBL" id="EHK58932.1"/>
    </source>
</evidence>
<keyword evidence="2" id="KW-1133">Transmembrane helix</keyword>
<feature type="compositionally biased region" description="Basic and acidic residues" evidence="1">
    <location>
        <begin position="8"/>
        <end position="17"/>
    </location>
</feature>
<evidence type="ECO:0000256" key="2">
    <source>
        <dbReference type="SAM" id="Phobius"/>
    </source>
</evidence>
<organism evidence="3 4">
    <name type="scientific">Mesorhizobium alhagi CCNWXJ12-2</name>
    <dbReference type="NCBI Taxonomy" id="1107882"/>
    <lineage>
        <taxon>Bacteria</taxon>
        <taxon>Pseudomonadati</taxon>
        <taxon>Pseudomonadota</taxon>
        <taxon>Alphaproteobacteria</taxon>
        <taxon>Hyphomicrobiales</taxon>
        <taxon>Phyllobacteriaceae</taxon>
        <taxon>Allomesorhizobium</taxon>
    </lineage>
</organism>
<gene>
    <name evidence="3" type="ORF">MAXJ12_02656</name>
</gene>
<proteinExistence type="predicted"/>
<evidence type="ECO:0000256" key="1">
    <source>
        <dbReference type="SAM" id="MobiDB-lite"/>
    </source>
</evidence>
<dbReference type="Proteomes" id="UP000003250">
    <property type="component" value="Unassembled WGS sequence"/>
</dbReference>
<keyword evidence="2" id="KW-0812">Transmembrane</keyword>
<name>H0HK40_9HYPH</name>
<keyword evidence="4" id="KW-1185">Reference proteome</keyword>
<evidence type="ECO:0000313" key="4">
    <source>
        <dbReference type="Proteomes" id="UP000003250"/>
    </source>
</evidence>
<sequence>MEQQNSEPRMRESRFMRADQTTSRTMHLEPKQPFGLFEAILSASVLAVVVFLSFYLLSDIRQPETVRLTYLGLERKNPPEEAASTAKTQLCLDSDLPCLPSSFDGALLAERPSE</sequence>
<accession>H0HK40</accession>
<reference evidence="3 4" key="1">
    <citation type="journal article" date="2012" name="J. Bacteriol.">
        <title>Draft Genome Sequence of Mesorhizobium alhagi CCNWXJ12-2T, a Novel Salt-Resistant Species Isolated from the Desert of Northwestern China.</title>
        <authorList>
            <person name="Zhou M."/>
            <person name="Chen W."/>
            <person name="Chen H."/>
            <person name="Wei G."/>
        </authorList>
    </citation>
    <scope>NUCLEOTIDE SEQUENCE [LARGE SCALE GENOMIC DNA]</scope>
    <source>
        <strain evidence="3 4">CCNWXJ12-2</strain>
    </source>
</reference>
<feature type="region of interest" description="Disordered" evidence="1">
    <location>
        <begin position="1"/>
        <end position="24"/>
    </location>
</feature>
<dbReference type="AlphaFoldDB" id="H0HK40"/>
<protein>
    <submittedName>
        <fullName evidence="3">Uncharacterized protein</fullName>
    </submittedName>
</protein>
<dbReference type="EMBL" id="AHAM01000024">
    <property type="protein sequence ID" value="EHK58932.1"/>
    <property type="molecule type" value="Genomic_DNA"/>
</dbReference>